<reference evidence="3" key="2">
    <citation type="submission" date="2013-04" db="UniProtKB">
        <authorList>
            <consortium name="EnsemblPlants"/>
        </authorList>
    </citation>
    <scope>IDENTIFICATION</scope>
</reference>
<dbReference type="STRING" id="4533.J3LNZ3"/>
<reference evidence="3" key="1">
    <citation type="journal article" date="2013" name="Nat. Commun.">
        <title>Whole-genome sequencing of Oryza brachyantha reveals mechanisms underlying Oryza genome evolution.</title>
        <authorList>
            <person name="Chen J."/>
            <person name="Huang Q."/>
            <person name="Gao D."/>
            <person name="Wang J."/>
            <person name="Lang Y."/>
            <person name="Liu T."/>
            <person name="Li B."/>
            <person name="Bai Z."/>
            <person name="Luis Goicoechea J."/>
            <person name="Liang C."/>
            <person name="Chen C."/>
            <person name="Zhang W."/>
            <person name="Sun S."/>
            <person name="Liao Y."/>
            <person name="Zhang X."/>
            <person name="Yang L."/>
            <person name="Song C."/>
            <person name="Wang M."/>
            <person name="Shi J."/>
            <person name="Liu G."/>
            <person name="Liu J."/>
            <person name="Zhou H."/>
            <person name="Zhou W."/>
            <person name="Yu Q."/>
            <person name="An N."/>
            <person name="Chen Y."/>
            <person name="Cai Q."/>
            <person name="Wang B."/>
            <person name="Liu B."/>
            <person name="Min J."/>
            <person name="Huang Y."/>
            <person name="Wu H."/>
            <person name="Li Z."/>
            <person name="Zhang Y."/>
            <person name="Yin Y."/>
            <person name="Song W."/>
            <person name="Jiang J."/>
            <person name="Jackson S.A."/>
            <person name="Wing R.A."/>
            <person name="Wang J."/>
            <person name="Chen M."/>
        </authorList>
    </citation>
    <scope>NUCLEOTIDE SEQUENCE [LARGE SCALE GENOMIC DNA]</scope>
    <source>
        <strain evidence="3">cv. IRGC 101232</strain>
    </source>
</reference>
<dbReference type="InterPro" id="IPR050148">
    <property type="entry name" value="Terpene_synthase-like"/>
</dbReference>
<dbReference type="Gene3D" id="1.10.600.10">
    <property type="entry name" value="Farnesyl Diphosphate Synthase"/>
    <property type="match status" value="1"/>
</dbReference>
<dbReference type="Gramene" id="OB03G27690.1">
    <property type="protein sequence ID" value="OB03G27690.1"/>
    <property type="gene ID" value="OB03G27690"/>
</dbReference>
<dbReference type="GO" id="GO:0016114">
    <property type="term" value="P:terpenoid biosynthetic process"/>
    <property type="evidence" value="ECO:0007669"/>
    <property type="project" value="InterPro"/>
</dbReference>
<keyword evidence="4" id="KW-1185">Reference proteome</keyword>
<protein>
    <recommendedName>
        <fullName evidence="2">Terpene synthase metal-binding domain-containing protein</fullName>
    </recommendedName>
</protein>
<evidence type="ECO:0000256" key="1">
    <source>
        <dbReference type="ARBA" id="ARBA00022723"/>
    </source>
</evidence>
<dbReference type="AlphaFoldDB" id="J3LNZ3"/>
<dbReference type="PANTHER" id="PTHR31225:SF63">
    <property type="entry name" value="BETA-SELINENE SYNTHASE"/>
    <property type="match status" value="1"/>
</dbReference>
<dbReference type="SUPFAM" id="SSF48576">
    <property type="entry name" value="Terpenoid synthases"/>
    <property type="match status" value="1"/>
</dbReference>
<evidence type="ECO:0000313" key="3">
    <source>
        <dbReference type="EnsemblPlants" id="OB03G27690.1"/>
    </source>
</evidence>
<dbReference type="PANTHER" id="PTHR31225">
    <property type="entry name" value="OS04G0344100 PROTEIN-RELATED"/>
    <property type="match status" value="1"/>
</dbReference>
<proteinExistence type="predicted"/>
<dbReference type="InterPro" id="IPR005630">
    <property type="entry name" value="Terpene_synthase_metal-bd"/>
</dbReference>
<accession>J3LNZ3</accession>
<dbReference type="Gene3D" id="1.50.10.130">
    <property type="entry name" value="Terpene synthase, N-terminal domain"/>
    <property type="match status" value="1"/>
</dbReference>
<dbReference type="GO" id="GO:0010333">
    <property type="term" value="F:terpene synthase activity"/>
    <property type="evidence" value="ECO:0007669"/>
    <property type="project" value="InterPro"/>
</dbReference>
<dbReference type="GO" id="GO:0000287">
    <property type="term" value="F:magnesium ion binding"/>
    <property type="evidence" value="ECO:0007669"/>
    <property type="project" value="InterPro"/>
</dbReference>
<organism evidence="3">
    <name type="scientific">Oryza brachyantha</name>
    <name type="common">malo sina</name>
    <dbReference type="NCBI Taxonomy" id="4533"/>
    <lineage>
        <taxon>Eukaryota</taxon>
        <taxon>Viridiplantae</taxon>
        <taxon>Streptophyta</taxon>
        <taxon>Embryophyta</taxon>
        <taxon>Tracheophyta</taxon>
        <taxon>Spermatophyta</taxon>
        <taxon>Magnoliopsida</taxon>
        <taxon>Liliopsida</taxon>
        <taxon>Poales</taxon>
        <taxon>Poaceae</taxon>
        <taxon>BOP clade</taxon>
        <taxon>Oryzoideae</taxon>
        <taxon>Oryzeae</taxon>
        <taxon>Oryzinae</taxon>
        <taxon>Oryza</taxon>
    </lineage>
</organism>
<dbReference type="Pfam" id="PF03936">
    <property type="entry name" value="Terpene_synth_C"/>
    <property type="match status" value="1"/>
</dbReference>
<feature type="domain" description="Terpene synthase metal-binding" evidence="2">
    <location>
        <begin position="67"/>
        <end position="338"/>
    </location>
</feature>
<dbReference type="InterPro" id="IPR008949">
    <property type="entry name" value="Isoprenoid_synthase_dom_sf"/>
</dbReference>
<evidence type="ECO:0000259" key="2">
    <source>
        <dbReference type="Pfam" id="PF03936"/>
    </source>
</evidence>
<dbReference type="InterPro" id="IPR036965">
    <property type="entry name" value="Terpene_synth_N_sf"/>
</dbReference>
<evidence type="ECO:0000313" key="4">
    <source>
        <dbReference type="Proteomes" id="UP000006038"/>
    </source>
</evidence>
<dbReference type="EnsemblPlants" id="OB03G27690.1">
    <property type="protein sequence ID" value="OB03G27690.1"/>
    <property type="gene ID" value="OB03G27690"/>
</dbReference>
<name>J3LNZ3_ORYBR</name>
<dbReference type="Proteomes" id="UP000006038">
    <property type="component" value="Chromosome 3"/>
</dbReference>
<dbReference type="eggNOG" id="ENOG502QUCN">
    <property type="taxonomic scope" value="Eukaryota"/>
</dbReference>
<sequence>MAKQVSRALEIPLPRFPRRLETMNYLVEYEKEDGHDSMLLELARLNFDLARSLHLKELKTLSMWWRELYDNVKLTYSRDRLVESYLWTCIVFHEEEYSRARIIFAKVFGLQALMDDTYDVHASLEECRKLNEAIQRLDQWLVISYYGNNHYVDEPAHMHSHTYKLICKWDSSAVSIVPKYLHMFYIKLLSNFDELEDSLEPHEKYRISYIRNAFKLTSQYYLHEAQWCNDKYVPGFEEHMEVSIMSCGCALLPPMLLMGVHDGEGVATREVFEWVATCPDVMKAGAEVARFLNDIASYTAGKKKKDACSAVECYMAEHGVDGDAAVAAVAALAERAWRTMNQLCVEMDPALLMVKFTRTLEVIYLGGRESYTFGGDLNGLIAGLFLDAGPLNINV</sequence>
<keyword evidence="1" id="KW-0479">Metal-binding</keyword>
<dbReference type="HOGENOM" id="CLU_003125_1_0_1"/>